<feature type="transmembrane region" description="Helical" evidence="5">
    <location>
        <begin position="44"/>
        <end position="61"/>
    </location>
</feature>
<reference evidence="6 7" key="1">
    <citation type="submission" date="2018-01" db="EMBL/GenBank/DDBJ databases">
        <authorList>
            <person name="Gaut B.S."/>
            <person name="Morton B.R."/>
            <person name="Clegg M.T."/>
            <person name="Duvall M.R."/>
        </authorList>
    </citation>
    <scope>NUCLEOTIDE SEQUENCE [LARGE SCALE GENOMIC DNA]</scope>
    <source>
        <strain evidence="6">GP69</strain>
    </source>
</reference>
<keyword evidence="7" id="KW-1185">Reference proteome</keyword>
<protein>
    <recommendedName>
        <fullName evidence="8">ABC-transporter type IV</fullName>
    </recommendedName>
</protein>
<sequence>MRQTLTLFLKNFLKCGLAGWCMEISFTALDSLRRRDMTLKGCTSLWMFPIYGCAALFTPLSRLLCRKSARVRGLAYAGLIFAGEYLTGRLLSKHRVCPWDYSRSRWNIGRIIRLDFIPCWILAGLLFEKLLSSESGKQQVTEPHIDLSA</sequence>
<keyword evidence="2 5" id="KW-0812">Transmembrane</keyword>
<accession>A0A2K4ZFS6</accession>
<keyword evidence="4 5" id="KW-0472">Membrane</keyword>
<proteinExistence type="predicted"/>
<evidence type="ECO:0000256" key="5">
    <source>
        <dbReference type="SAM" id="Phobius"/>
    </source>
</evidence>
<dbReference type="GO" id="GO:0016020">
    <property type="term" value="C:membrane"/>
    <property type="evidence" value="ECO:0007669"/>
    <property type="project" value="UniProtKB-SubCell"/>
</dbReference>
<name>A0A2K4ZFS6_9FIRM</name>
<dbReference type="InterPro" id="IPR010540">
    <property type="entry name" value="CmpB_TMEM229"/>
</dbReference>
<evidence type="ECO:0000256" key="2">
    <source>
        <dbReference type="ARBA" id="ARBA00022692"/>
    </source>
</evidence>
<evidence type="ECO:0000256" key="3">
    <source>
        <dbReference type="ARBA" id="ARBA00022989"/>
    </source>
</evidence>
<dbReference type="AlphaFoldDB" id="A0A2K4ZFS6"/>
<feature type="transmembrane region" description="Helical" evidence="5">
    <location>
        <begin position="12"/>
        <end position="32"/>
    </location>
</feature>
<keyword evidence="3 5" id="KW-1133">Transmembrane helix</keyword>
<evidence type="ECO:0000256" key="1">
    <source>
        <dbReference type="ARBA" id="ARBA00004141"/>
    </source>
</evidence>
<dbReference type="PANTHER" id="PTHR31746:SF2">
    <property type="entry name" value="TRANSMEMBRANE PROTEIN 229A"/>
    <property type="match status" value="1"/>
</dbReference>
<gene>
    <name evidence="6" type="ORF">AMURIS_02045</name>
</gene>
<evidence type="ECO:0000313" key="7">
    <source>
        <dbReference type="Proteomes" id="UP000236311"/>
    </source>
</evidence>
<organism evidence="6 7">
    <name type="scientific">Acetatifactor muris</name>
    <dbReference type="NCBI Taxonomy" id="879566"/>
    <lineage>
        <taxon>Bacteria</taxon>
        <taxon>Bacillati</taxon>
        <taxon>Bacillota</taxon>
        <taxon>Clostridia</taxon>
        <taxon>Lachnospirales</taxon>
        <taxon>Lachnospiraceae</taxon>
        <taxon>Acetatifactor</taxon>
    </lineage>
</organism>
<evidence type="ECO:0000313" key="6">
    <source>
        <dbReference type="EMBL" id="SOY29330.1"/>
    </source>
</evidence>
<dbReference type="Pfam" id="PF06541">
    <property type="entry name" value="ABC_trans_CmpB"/>
    <property type="match status" value="1"/>
</dbReference>
<evidence type="ECO:0000256" key="4">
    <source>
        <dbReference type="ARBA" id="ARBA00023136"/>
    </source>
</evidence>
<comment type="subcellular location">
    <subcellularLocation>
        <location evidence="1">Membrane</location>
        <topology evidence="1">Multi-pass membrane protein</topology>
    </subcellularLocation>
</comment>
<dbReference type="OrthoDB" id="5523261at2"/>
<dbReference type="PANTHER" id="PTHR31746">
    <property type="entry name" value="TRANSMEMBRANE PROTEIN 229 FAMILY MEMBER"/>
    <property type="match status" value="1"/>
</dbReference>
<dbReference type="RefSeq" id="WP_103239434.1">
    <property type="nucleotide sequence ID" value="NZ_CANRXC010000008.1"/>
</dbReference>
<evidence type="ECO:0008006" key="8">
    <source>
        <dbReference type="Google" id="ProtNLM"/>
    </source>
</evidence>
<dbReference type="Proteomes" id="UP000236311">
    <property type="component" value="Unassembled WGS sequence"/>
</dbReference>
<dbReference type="EMBL" id="OFSM01000009">
    <property type="protein sequence ID" value="SOY29330.1"/>
    <property type="molecule type" value="Genomic_DNA"/>
</dbReference>